<evidence type="ECO:0000256" key="8">
    <source>
        <dbReference type="ARBA" id="ARBA00023224"/>
    </source>
</evidence>
<evidence type="ECO:0000256" key="1">
    <source>
        <dbReference type="ARBA" id="ARBA00004651"/>
    </source>
</evidence>
<evidence type="ECO:0000256" key="4">
    <source>
        <dbReference type="ARBA" id="ARBA00022989"/>
    </source>
</evidence>
<feature type="transmembrane region" description="Helical" evidence="9">
    <location>
        <begin position="287"/>
        <end position="305"/>
    </location>
</feature>
<dbReference type="PANTHER" id="PTHR24228">
    <property type="entry name" value="B2 BRADYKININ RECEPTOR/ANGIOTENSIN II RECEPTOR"/>
    <property type="match status" value="1"/>
</dbReference>
<dbReference type="InterPro" id="IPR017452">
    <property type="entry name" value="GPCR_Rhodpsn_7TM"/>
</dbReference>
<proteinExistence type="predicted"/>
<keyword evidence="3 9" id="KW-0812">Transmembrane</keyword>
<feature type="transmembrane region" description="Helical" evidence="9">
    <location>
        <begin position="195"/>
        <end position="217"/>
    </location>
</feature>
<dbReference type="GO" id="GO:0005886">
    <property type="term" value="C:plasma membrane"/>
    <property type="evidence" value="ECO:0007669"/>
    <property type="project" value="UniProtKB-SubCell"/>
</dbReference>
<evidence type="ECO:0000256" key="9">
    <source>
        <dbReference type="SAM" id="Phobius"/>
    </source>
</evidence>
<evidence type="ECO:0000313" key="11">
    <source>
        <dbReference type="EMBL" id="CAF1450231.1"/>
    </source>
</evidence>
<keyword evidence="4 9" id="KW-1133">Transmembrane helix</keyword>
<accession>A0A815PL01</accession>
<keyword evidence="5" id="KW-0297">G-protein coupled receptor</keyword>
<comment type="caution">
    <text evidence="11">The sequence shown here is derived from an EMBL/GenBank/DDBJ whole genome shotgun (WGS) entry which is preliminary data.</text>
</comment>
<protein>
    <recommendedName>
        <fullName evidence="10">G-protein coupled receptors family 1 profile domain-containing protein</fullName>
    </recommendedName>
</protein>
<feature type="transmembrane region" description="Helical" evidence="9">
    <location>
        <begin position="29"/>
        <end position="50"/>
    </location>
</feature>
<evidence type="ECO:0000259" key="10">
    <source>
        <dbReference type="PROSITE" id="PS50262"/>
    </source>
</evidence>
<keyword evidence="7" id="KW-0675">Receptor</keyword>
<dbReference type="SUPFAM" id="SSF81321">
    <property type="entry name" value="Family A G protein-coupled receptor-like"/>
    <property type="match status" value="1"/>
</dbReference>
<dbReference type="AlphaFoldDB" id="A0A815PL01"/>
<evidence type="ECO:0000313" key="12">
    <source>
        <dbReference type="Proteomes" id="UP000663828"/>
    </source>
</evidence>
<evidence type="ECO:0000256" key="7">
    <source>
        <dbReference type="ARBA" id="ARBA00023170"/>
    </source>
</evidence>
<dbReference type="PROSITE" id="PS50262">
    <property type="entry name" value="G_PROTEIN_RECEP_F1_2"/>
    <property type="match status" value="1"/>
</dbReference>
<feature type="transmembrane region" description="Helical" evidence="9">
    <location>
        <begin position="62"/>
        <end position="86"/>
    </location>
</feature>
<gene>
    <name evidence="11" type="ORF">XAT740_LOCUS36831</name>
</gene>
<sequence length="370" mass="43177">MSNTSITTTTTISSDLLRAAIVLPIFDKYMIIIIYTCGCFGSLLNILVFLQKRLRIKSCSVYFLLHSLVDFSFLNSFILMTLISLFNSKLFSSINSTNVWCKVGNYFYFILPCLTSTCLIFASIDRFCASSSSNRLHKINQLKISYLLAFLILLVWTGFALHTVIEYDFRLNSANKIQCTPHIYNEQLFIIIDGYFFASFNGIVTPLFLILFGLLIVRNINQIHRRTHPQSSSAMLSAGNRQSNVRFTQGNQHLIRMLLFQNCLAVFLNIPYVTLYLYGIYNTKPQYWLSLLLYSIFTYIARWFWFMNFSKSFYVNILCSQTFRNVLVRRLLYVLSSRQNRTRIDRSIPRLQVHIPTSYNSDYDLELTRR</sequence>
<dbReference type="PANTHER" id="PTHR24228:SF74">
    <property type="entry name" value="G-PROTEIN COUPLED RECEPTORS FAMILY 1 PROFILE DOMAIN-CONTAINING PROTEIN"/>
    <property type="match status" value="1"/>
</dbReference>
<dbReference type="EMBL" id="CAJNOR010003816">
    <property type="protein sequence ID" value="CAF1450231.1"/>
    <property type="molecule type" value="Genomic_DNA"/>
</dbReference>
<evidence type="ECO:0000256" key="3">
    <source>
        <dbReference type="ARBA" id="ARBA00022692"/>
    </source>
</evidence>
<dbReference type="Gene3D" id="1.20.1070.10">
    <property type="entry name" value="Rhodopsin 7-helix transmembrane proteins"/>
    <property type="match status" value="1"/>
</dbReference>
<feature type="transmembrane region" description="Helical" evidence="9">
    <location>
        <begin position="144"/>
        <end position="165"/>
    </location>
</feature>
<feature type="domain" description="G-protein coupled receptors family 1 profile" evidence="10">
    <location>
        <begin position="41"/>
        <end position="316"/>
    </location>
</feature>
<keyword evidence="6 9" id="KW-0472">Membrane</keyword>
<keyword evidence="2" id="KW-1003">Cell membrane</keyword>
<reference evidence="11" key="1">
    <citation type="submission" date="2021-02" db="EMBL/GenBank/DDBJ databases">
        <authorList>
            <person name="Nowell W R."/>
        </authorList>
    </citation>
    <scope>NUCLEOTIDE SEQUENCE</scope>
</reference>
<feature type="transmembrane region" description="Helical" evidence="9">
    <location>
        <begin position="106"/>
        <end position="124"/>
    </location>
</feature>
<organism evidence="11 12">
    <name type="scientific">Adineta ricciae</name>
    <name type="common">Rotifer</name>
    <dbReference type="NCBI Taxonomy" id="249248"/>
    <lineage>
        <taxon>Eukaryota</taxon>
        <taxon>Metazoa</taxon>
        <taxon>Spiralia</taxon>
        <taxon>Gnathifera</taxon>
        <taxon>Rotifera</taxon>
        <taxon>Eurotatoria</taxon>
        <taxon>Bdelloidea</taxon>
        <taxon>Adinetida</taxon>
        <taxon>Adinetidae</taxon>
        <taxon>Adineta</taxon>
    </lineage>
</organism>
<keyword evidence="8" id="KW-0807">Transducer</keyword>
<dbReference type="GO" id="GO:0004930">
    <property type="term" value="F:G protein-coupled receptor activity"/>
    <property type="evidence" value="ECO:0007669"/>
    <property type="project" value="UniProtKB-KW"/>
</dbReference>
<comment type="subcellular location">
    <subcellularLocation>
        <location evidence="1">Cell membrane</location>
        <topology evidence="1">Multi-pass membrane protein</topology>
    </subcellularLocation>
</comment>
<evidence type="ECO:0000256" key="6">
    <source>
        <dbReference type="ARBA" id="ARBA00023136"/>
    </source>
</evidence>
<dbReference type="Proteomes" id="UP000663828">
    <property type="component" value="Unassembled WGS sequence"/>
</dbReference>
<evidence type="ECO:0000256" key="5">
    <source>
        <dbReference type="ARBA" id="ARBA00023040"/>
    </source>
</evidence>
<feature type="transmembrane region" description="Helical" evidence="9">
    <location>
        <begin position="259"/>
        <end position="281"/>
    </location>
</feature>
<name>A0A815PL01_ADIRI</name>
<evidence type="ECO:0000256" key="2">
    <source>
        <dbReference type="ARBA" id="ARBA00022475"/>
    </source>
</evidence>
<keyword evidence="12" id="KW-1185">Reference proteome</keyword>